<dbReference type="InterPro" id="IPR021858">
    <property type="entry name" value="Fun_TF"/>
</dbReference>
<protein>
    <recommendedName>
        <fullName evidence="3">C6 transcription factor</fullName>
    </recommendedName>
</protein>
<evidence type="ECO:0008006" key="3">
    <source>
        <dbReference type="Google" id="ProtNLM"/>
    </source>
</evidence>
<proteinExistence type="predicted"/>
<gene>
    <name evidence="1" type="ORF">BJX66DRAFT_341966</name>
</gene>
<evidence type="ECO:0000313" key="1">
    <source>
        <dbReference type="EMBL" id="KAL2786647.1"/>
    </source>
</evidence>
<accession>A0ABR4FTR0</accession>
<comment type="caution">
    <text evidence="1">The sequence shown here is derived from an EMBL/GenBank/DDBJ whole genome shotgun (WGS) entry which is preliminary data.</text>
</comment>
<keyword evidence="2" id="KW-1185">Reference proteome</keyword>
<dbReference type="Proteomes" id="UP001610563">
    <property type="component" value="Unassembled WGS sequence"/>
</dbReference>
<dbReference type="PANTHER" id="PTHR37540">
    <property type="entry name" value="TRANSCRIPTION FACTOR (ACR-2), PUTATIVE-RELATED-RELATED"/>
    <property type="match status" value="1"/>
</dbReference>
<name>A0ABR4FTR0_9EURO</name>
<dbReference type="EMBL" id="JBFTWV010000113">
    <property type="protein sequence ID" value="KAL2786647.1"/>
    <property type="molecule type" value="Genomic_DNA"/>
</dbReference>
<organism evidence="1 2">
    <name type="scientific">Aspergillus keveii</name>
    <dbReference type="NCBI Taxonomy" id="714993"/>
    <lineage>
        <taxon>Eukaryota</taxon>
        <taxon>Fungi</taxon>
        <taxon>Dikarya</taxon>
        <taxon>Ascomycota</taxon>
        <taxon>Pezizomycotina</taxon>
        <taxon>Eurotiomycetes</taxon>
        <taxon>Eurotiomycetidae</taxon>
        <taxon>Eurotiales</taxon>
        <taxon>Aspergillaceae</taxon>
        <taxon>Aspergillus</taxon>
        <taxon>Aspergillus subgen. Nidulantes</taxon>
    </lineage>
</organism>
<dbReference type="Pfam" id="PF11951">
    <property type="entry name" value="Fungal_trans_2"/>
    <property type="match status" value="1"/>
</dbReference>
<dbReference type="PANTHER" id="PTHR37540:SF5">
    <property type="entry name" value="TRANSCRIPTION FACTOR DOMAIN-CONTAINING PROTEIN"/>
    <property type="match status" value="1"/>
</dbReference>
<sequence>MFVDVQADFSEGSTLNQQKKIFLSKNTYHKKQQDSIQRLHDSVSLPKQASHNEERNSDATNLEKVLLIAARMYQSPMTGRIGHGYAVDPFCTHAMSVTASVDMYLYHYRLHITSATYPVDATRIHTWWWQKAIASETLLQIFVFLAAGHMAMLQSTSGVSSDVIQKSTRDCLHFRIKAIQCLNGLLRDLVRGVADSTVLIVSTLLIIEALNADFESLETHTQGLKTLIALIGGLEALEHMTLNTVYTSVNITAALRNSAPSLPILPHFRNQILLEPTVFNGRDIEYKCEVPTALAQLATRFHSAVWSREMHPSINYRIDVLRRLVIHHELGKLSSANTVSATDNDLFVLWQHQMHCIHYASDTPNLNEPIRLTLLVYLFMRVSRLGNYPIMQYMVERLKMSLDGISYFQTTAPDLLFWILLIGGMASQGQPSHPWFVLQLGVVARSLGLKDWVDVRALLGKFFYADQPGDMAGEDVWNEALTGSFRYIAPNPTA</sequence>
<reference evidence="1 2" key="1">
    <citation type="submission" date="2024-07" db="EMBL/GenBank/DDBJ databases">
        <title>Section-level genome sequencing and comparative genomics of Aspergillus sections Usti and Cavernicolus.</title>
        <authorList>
            <consortium name="Lawrence Berkeley National Laboratory"/>
            <person name="Nybo J.L."/>
            <person name="Vesth T.C."/>
            <person name="Theobald S."/>
            <person name="Frisvad J.C."/>
            <person name="Larsen T.O."/>
            <person name="Kjaerboelling I."/>
            <person name="Rothschild-Mancinelli K."/>
            <person name="Lyhne E.K."/>
            <person name="Kogle M.E."/>
            <person name="Barry K."/>
            <person name="Clum A."/>
            <person name="Na H."/>
            <person name="Ledsgaard L."/>
            <person name="Lin J."/>
            <person name="Lipzen A."/>
            <person name="Kuo A."/>
            <person name="Riley R."/>
            <person name="Mondo S."/>
            <person name="Labutti K."/>
            <person name="Haridas S."/>
            <person name="Pangalinan J."/>
            <person name="Salamov A.A."/>
            <person name="Simmons B.A."/>
            <person name="Magnuson J.K."/>
            <person name="Chen J."/>
            <person name="Drula E."/>
            <person name="Henrissat B."/>
            <person name="Wiebenga A."/>
            <person name="Lubbers R.J."/>
            <person name="Gomes A.C."/>
            <person name="Makela M.R."/>
            <person name="Stajich J."/>
            <person name="Grigoriev I.V."/>
            <person name="Mortensen U.H."/>
            <person name="De Vries R.P."/>
            <person name="Baker S.E."/>
            <person name="Andersen M.R."/>
        </authorList>
    </citation>
    <scope>NUCLEOTIDE SEQUENCE [LARGE SCALE GENOMIC DNA]</scope>
    <source>
        <strain evidence="1 2">CBS 209.92</strain>
    </source>
</reference>
<evidence type="ECO:0000313" key="2">
    <source>
        <dbReference type="Proteomes" id="UP001610563"/>
    </source>
</evidence>